<feature type="signal peptide" evidence="1">
    <location>
        <begin position="1"/>
        <end position="21"/>
    </location>
</feature>
<dbReference type="OrthoDB" id="883394at2"/>
<dbReference type="PROSITE" id="PS51257">
    <property type="entry name" value="PROKAR_LIPOPROTEIN"/>
    <property type="match status" value="1"/>
</dbReference>
<dbReference type="Proteomes" id="UP000199450">
    <property type="component" value="Unassembled WGS sequence"/>
</dbReference>
<keyword evidence="3" id="KW-1185">Reference proteome</keyword>
<protein>
    <recommendedName>
        <fullName evidence="4">Lipoprotein</fullName>
    </recommendedName>
</protein>
<feature type="chain" id="PRO_5011570918" description="Lipoprotein" evidence="1">
    <location>
        <begin position="22"/>
        <end position="147"/>
    </location>
</feature>
<sequence>MKSKLLFLFAISLLLISCNFNQIYRDRESDKADGEKIPQKFYWEVRYGGNQDDIYKLFGEKFFSVTTKEKLTELLNITSQIGPVQEYNLTKWQTLVVKGSNSKSEYVFTYDVKRGTEKTQETFTLEKDKNGTIKIVGYRVNQDLLNK</sequence>
<proteinExistence type="predicted"/>
<evidence type="ECO:0000313" key="3">
    <source>
        <dbReference type="Proteomes" id="UP000199450"/>
    </source>
</evidence>
<gene>
    <name evidence="2" type="ORF">SAMN05421856_101389</name>
</gene>
<evidence type="ECO:0000313" key="2">
    <source>
        <dbReference type="EMBL" id="SEM14739.1"/>
    </source>
</evidence>
<dbReference type="EMBL" id="FOBV01000001">
    <property type="protein sequence ID" value="SEM14739.1"/>
    <property type="molecule type" value="Genomic_DNA"/>
</dbReference>
<organism evidence="2 3">
    <name type="scientific">Chryseobacterium taichungense</name>
    <dbReference type="NCBI Taxonomy" id="295069"/>
    <lineage>
        <taxon>Bacteria</taxon>
        <taxon>Pseudomonadati</taxon>
        <taxon>Bacteroidota</taxon>
        <taxon>Flavobacteriia</taxon>
        <taxon>Flavobacteriales</taxon>
        <taxon>Weeksellaceae</taxon>
        <taxon>Chryseobacterium group</taxon>
        <taxon>Chryseobacterium</taxon>
    </lineage>
</organism>
<dbReference type="AlphaFoldDB" id="A0A1H7W0V9"/>
<evidence type="ECO:0008006" key="4">
    <source>
        <dbReference type="Google" id="ProtNLM"/>
    </source>
</evidence>
<dbReference type="RefSeq" id="WP_089998149.1">
    <property type="nucleotide sequence ID" value="NZ_FOBV01000001.1"/>
</dbReference>
<accession>A0A1H7W0V9</accession>
<dbReference type="STRING" id="295069.SAMN05421856_101389"/>
<reference evidence="3" key="1">
    <citation type="submission" date="2016-10" db="EMBL/GenBank/DDBJ databases">
        <authorList>
            <person name="Varghese N."/>
            <person name="Submissions S."/>
        </authorList>
    </citation>
    <scope>NUCLEOTIDE SEQUENCE [LARGE SCALE GENOMIC DNA]</scope>
    <source>
        <strain evidence="3">DSM 17453</strain>
    </source>
</reference>
<keyword evidence="1" id="KW-0732">Signal</keyword>
<name>A0A1H7W0V9_9FLAO</name>
<evidence type="ECO:0000256" key="1">
    <source>
        <dbReference type="SAM" id="SignalP"/>
    </source>
</evidence>